<keyword evidence="3" id="KW-1185">Reference proteome</keyword>
<protein>
    <submittedName>
        <fullName evidence="2">Uncharacterized protein</fullName>
    </submittedName>
</protein>
<gene>
    <name evidence="2" type="ORF">TNIN_309031</name>
</gene>
<proteinExistence type="predicted"/>
<feature type="chain" id="PRO_5036461148" evidence="1">
    <location>
        <begin position="24"/>
        <end position="181"/>
    </location>
</feature>
<evidence type="ECO:0000313" key="2">
    <source>
        <dbReference type="EMBL" id="GFY48764.1"/>
    </source>
</evidence>
<evidence type="ECO:0000313" key="3">
    <source>
        <dbReference type="Proteomes" id="UP000886998"/>
    </source>
</evidence>
<sequence>MALSFILEIALHLMHWVVYFASGNDLPSLFDILIFEMGMEIIKDFYFNHHCTFQTGTANPLFLDVTVGTNDIKAIPKVHSTTVYAICRALDIKAELVPFSDTNQEPTPTRPKKAQHNSTPDVYSFTVFKICEALELKANLRPLNERPVFKTKRLRLVPTVHSVEVFYMCQALNLDAQLAKI</sequence>
<organism evidence="2 3">
    <name type="scientific">Trichonephila inaurata madagascariensis</name>
    <dbReference type="NCBI Taxonomy" id="2747483"/>
    <lineage>
        <taxon>Eukaryota</taxon>
        <taxon>Metazoa</taxon>
        <taxon>Ecdysozoa</taxon>
        <taxon>Arthropoda</taxon>
        <taxon>Chelicerata</taxon>
        <taxon>Arachnida</taxon>
        <taxon>Araneae</taxon>
        <taxon>Araneomorphae</taxon>
        <taxon>Entelegynae</taxon>
        <taxon>Araneoidea</taxon>
        <taxon>Nephilidae</taxon>
        <taxon>Trichonephila</taxon>
        <taxon>Trichonephila inaurata</taxon>
    </lineage>
</organism>
<dbReference type="EMBL" id="BMAV01006651">
    <property type="protein sequence ID" value="GFY48764.1"/>
    <property type="molecule type" value="Genomic_DNA"/>
</dbReference>
<reference evidence="2" key="1">
    <citation type="submission" date="2020-08" db="EMBL/GenBank/DDBJ databases">
        <title>Multicomponent nature underlies the extraordinary mechanical properties of spider dragline silk.</title>
        <authorList>
            <person name="Kono N."/>
            <person name="Nakamura H."/>
            <person name="Mori M."/>
            <person name="Yoshida Y."/>
            <person name="Ohtoshi R."/>
            <person name="Malay A.D."/>
            <person name="Moran D.A.P."/>
            <person name="Tomita M."/>
            <person name="Numata K."/>
            <person name="Arakawa K."/>
        </authorList>
    </citation>
    <scope>NUCLEOTIDE SEQUENCE</scope>
</reference>
<feature type="signal peptide" evidence="1">
    <location>
        <begin position="1"/>
        <end position="23"/>
    </location>
</feature>
<name>A0A8X6XA34_9ARAC</name>
<dbReference type="Proteomes" id="UP000886998">
    <property type="component" value="Unassembled WGS sequence"/>
</dbReference>
<dbReference type="AlphaFoldDB" id="A0A8X6XA34"/>
<dbReference type="OrthoDB" id="6473117at2759"/>
<comment type="caution">
    <text evidence="2">The sequence shown here is derived from an EMBL/GenBank/DDBJ whole genome shotgun (WGS) entry which is preliminary data.</text>
</comment>
<accession>A0A8X6XA34</accession>
<evidence type="ECO:0000256" key="1">
    <source>
        <dbReference type="SAM" id="SignalP"/>
    </source>
</evidence>
<keyword evidence="1" id="KW-0732">Signal</keyword>